<gene>
    <name evidence="1" type="ORF">HS088_TW21G01519</name>
</gene>
<organism evidence="1 2">
    <name type="scientific">Tripterygium wilfordii</name>
    <name type="common">Thunder God vine</name>
    <dbReference type="NCBI Taxonomy" id="458696"/>
    <lineage>
        <taxon>Eukaryota</taxon>
        <taxon>Viridiplantae</taxon>
        <taxon>Streptophyta</taxon>
        <taxon>Embryophyta</taxon>
        <taxon>Tracheophyta</taxon>
        <taxon>Spermatophyta</taxon>
        <taxon>Magnoliopsida</taxon>
        <taxon>eudicotyledons</taxon>
        <taxon>Gunneridae</taxon>
        <taxon>Pentapetalae</taxon>
        <taxon>rosids</taxon>
        <taxon>fabids</taxon>
        <taxon>Celastrales</taxon>
        <taxon>Celastraceae</taxon>
        <taxon>Tripterygium</taxon>
    </lineage>
</organism>
<dbReference type="Proteomes" id="UP000593562">
    <property type="component" value="Unassembled WGS sequence"/>
</dbReference>
<dbReference type="AlphaFoldDB" id="A0A7J7C5F3"/>
<reference evidence="1 2" key="1">
    <citation type="journal article" date="2020" name="Nat. Commun.">
        <title>Genome of Tripterygium wilfordii and identification of cytochrome P450 involved in triptolide biosynthesis.</title>
        <authorList>
            <person name="Tu L."/>
            <person name="Su P."/>
            <person name="Zhang Z."/>
            <person name="Gao L."/>
            <person name="Wang J."/>
            <person name="Hu T."/>
            <person name="Zhou J."/>
            <person name="Zhang Y."/>
            <person name="Zhao Y."/>
            <person name="Liu Y."/>
            <person name="Song Y."/>
            <person name="Tong Y."/>
            <person name="Lu Y."/>
            <person name="Yang J."/>
            <person name="Xu C."/>
            <person name="Jia M."/>
            <person name="Peters R.J."/>
            <person name="Huang L."/>
            <person name="Gao W."/>
        </authorList>
    </citation>
    <scope>NUCLEOTIDE SEQUENCE [LARGE SCALE GENOMIC DNA]</scope>
    <source>
        <strain evidence="2">cv. XIE 37</strain>
        <tissue evidence="1">Leaf</tissue>
    </source>
</reference>
<proteinExistence type="predicted"/>
<sequence>MSTEAQRVVVIQDASRNDVSAGAIGWVLQGLSLKPGDVLTLLGILHQVNPPSTFSFKGAGTMHNDLYFHFFYVLHRRISTGLLKLKHKHLWWQLKAFSHFLVLFSLFNLHHSQWYTGSAWTPAQER</sequence>
<evidence type="ECO:0000313" key="2">
    <source>
        <dbReference type="Proteomes" id="UP000593562"/>
    </source>
</evidence>
<dbReference type="InParanoid" id="A0A7J7C5F3"/>
<dbReference type="EMBL" id="JAAARO010000021">
    <property type="protein sequence ID" value="KAF5729354.1"/>
    <property type="molecule type" value="Genomic_DNA"/>
</dbReference>
<keyword evidence="2" id="KW-1185">Reference proteome</keyword>
<name>A0A7J7C5F3_TRIWF</name>
<evidence type="ECO:0000313" key="1">
    <source>
        <dbReference type="EMBL" id="KAF5729354.1"/>
    </source>
</evidence>
<accession>A0A7J7C5F3</accession>
<protein>
    <submittedName>
        <fullName evidence="1">Uncharacterized protein</fullName>
    </submittedName>
</protein>
<comment type="caution">
    <text evidence="1">The sequence shown here is derived from an EMBL/GenBank/DDBJ whole genome shotgun (WGS) entry which is preliminary data.</text>
</comment>